<evidence type="ECO:0000313" key="2">
    <source>
        <dbReference type="Proteomes" id="UP000055024"/>
    </source>
</evidence>
<proteinExistence type="predicted"/>
<dbReference type="Proteomes" id="UP000055024">
    <property type="component" value="Unassembled WGS sequence"/>
</dbReference>
<dbReference type="OrthoDB" id="10349070at2759"/>
<name>A0A0V1I2L2_9BILA</name>
<dbReference type="EMBL" id="JYDP01000008">
    <property type="protein sequence ID" value="KRZ17036.1"/>
    <property type="molecule type" value="Genomic_DNA"/>
</dbReference>
<comment type="caution">
    <text evidence="1">The sequence shown here is derived from an EMBL/GenBank/DDBJ whole genome shotgun (WGS) entry which is preliminary data.</text>
</comment>
<reference evidence="1 2" key="1">
    <citation type="submission" date="2015-01" db="EMBL/GenBank/DDBJ databases">
        <title>Evolution of Trichinella species and genotypes.</title>
        <authorList>
            <person name="Korhonen P.K."/>
            <person name="Edoardo P."/>
            <person name="Giuseppe L.R."/>
            <person name="Gasser R.B."/>
        </authorList>
    </citation>
    <scope>NUCLEOTIDE SEQUENCE [LARGE SCALE GENOMIC DNA]</scope>
    <source>
        <strain evidence="1">ISS1029</strain>
    </source>
</reference>
<sequence>MGLVTAFLRSAYIKTFGNSCLKRWECLVQAVCIYLLKCTSIIAVAKVRNQAVPAFCLRFHCLSLLVHMADSSHKIEEIQKWIVEN</sequence>
<evidence type="ECO:0000313" key="1">
    <source>
        <dbReference type="EMBL" id="KRZ17036.1"/>
    </source>
</evidence>
<accession>A0A0V1I2L2</accession>
<dbReference type="AlphaFoldDB" id="A0A0V1I2L2"/>
<gene>
    <name evidence="1" type="ORF">T11_18214</name>
</gene>
<organism evidence="1 2">
    <name type="scientific">Trichinella zimbabwensis</name>
    <dbReference type="NCBI Taxonomy" id="268475"/>
    <lineage>
        <taxon>Eukaryota</taxon>
        <taxon>Metazoa</taxon>
        <taxon>Ecdysozoa</taxon>
        <taxon>Nematoda</taxon>
        <taxon>Enoplea</taxon>
        <taxon>Dorylaimia</taxon>
        <taxon>Trichinellida</taxon>
        <taxon>Trichinellidae</taxon>
        <taxon>Trichinella</taxon>
    </lineage>
</organism>
<keyword evidence="2" id="KW-1185">Reference proteome</keyword>
<protein>
    <submittedName>
        <fullName evidence="1">Uncharacterized protein</fullName>
    </submittedName>
</protein>